<organism evidence="1 2">
    <name type="scientific">Nocardia amikacinitolerans</name>
    <dbReference type="NCBI Taxonomy" id="756689"/>
    <lineage>
        <taxon>Bacteria</taxon>
        <taxon>Bacillati</taxon>
        <taxon>Actinomycetota</taxon>
        <taxon>Actinomycetes</taxon>
        <taxon>Mycobacteriales</taxon>
        <taxon>Nocardiaceae</taxon>
        <taxon>Nocardia</taxon>
    </lineage>
</organism>
<gene>
    <name evidence="1" type="ORF">SAMN04244553_1165</name>
</gene>
<evidence type="ECO:0000313" key="2">
    <source>
        <dbReference type="Proteomes" id="UP000219565"/>
    </source>
</evidence>
<keyword evidence="2" id="KW-1185">Reference proteome</keyword>
<reference evidence="1 2" key="1">
    <citation type="submission" date="2017-09" db="EMBL/GenBank/DDBJ databases">
        <authorList>
            <person name="Ehlers B."/>
            <person name="Leendertz F.H."/>
        </authorList>
    </citation>
    <scope>NUCLEOTIDE SEQUENCE [LARGE SCALE GENOMIC DNA]</scope>
    <source>
        <strain evidence="1 2">DSM 45537</strain>
    </source>
</reference>
<dbReference type="EMBL" id="OBEG01000001">
    <property type="protein sequence ID" value="SNY78022.1"/>
    <property type="molecule type" value="Genomic_DNA"/>
</dbReference>
<protein>
    <submittedName>
        <fullName evidence="1">Uncharacterized protein</fullName>
    </submittedName>
</protein>
<dbReference type="OrthoDB" id="569152at2"/>
<dbReference type="Proteomes" id="UP000219565">
    <property type="component" value="Unassembled WGS sequence"/>
</dbReference>
<dbReference type="RefSeq" id="WP_097243946.1">
    <property type="nucleotide sequence ID" value="NZ_JAMTCW010000005.1"/>
</dbReference>
<name>A0A285KZE0_9NOCA</name>
<evidence type="ECO:0000313" key="1">
    <source>
        <dbReference type="EMBL" id="SNY78022.1"/>
    </source>
</evidence>
<dbReference type="AlphaFoldDB" id="A0A285KZE0"/>
<sequence length="422" mass="45839">MIDLVKLERTTLESEIRHWRCAAEALADLDMVAAPSAWVALESYLGLRLRDSLRNVALACAALATQTGVALSLATDEEGLAAVRRAVGTLRRRYVQAETVIDFYADAINTRTNPRIGALLRGLDALAVDSMDRVLGQLGIGVPPVLCYLDKGLGASILRANVRLWDASLSPVAAIKITHHNLRQPTSLVHETGHQVAHLIGWVPELGDAMYAKLRPASELMAETWRGWASEVAADVYAFALLGYAPLPALANVVGGPTRAVFRMQFGDPHPFGWIRVQLGVALCRSWFGSGPWDDLGRVWAARHPLEDAPVEAAAVARGTMSHLPELVDVCTRIPMRAFGGRSLSALVDPRRVAPADLHRLAQRSGRSLHSSSYLQRLEAMRILAWTVLRDQSMSPTALAGTSPTDIQDWLRRVGGPQGMAA</sequence>
<dbReference type="STRING" id="1379680.GCA_001612615_02389"/>
<accession>A0A285KZE0</accession>
<proteinExistence type="predicted"/>